<dbReference type="AlphaFoldDB" id="A0A8T3AT90"/>
<reference evidence="2" key="1">
    <citation type="journal article" date="2022" name="Front. Genet.">
        <title>Chromosome-Scale Assembly of the Dendrobium nobile Genome Provides Insights Into the Molecular Mechanism of the Biosynthesis of the Medicinal Active Ingredient of Dendrobium.</title>
        <authorList>
            <person name="Xu Q."/>
            <person name="Niu S.-C."/>
            <person name="Li K.-L."/>
            <person name="Zheng P.-J."/>
            <person name="Zhang X.-J."/>
            <person name="Jia Y."/>
            <person name="Liu Y."/>
            <person name="Niu Y.-X."/>
            <person name="Yu L.-H."/>
            <person name="Chen D.-F."/>
            <person name="Zhang G.-Q."/>
        </authorList>
    </citation>
    <scope>NUCLEOTIDE SEQUENCE</scope>
    <source>
        <tissue evidence="2">Leaf</tissue>
    </source>
</reference>
<dbReference type="Proteomes" id="UP000829196">
    <property type="component" value="Unassembled WGS sequence"/>
</dbReference>
<evidence type="ECO:0000313" key="3">
    <source>
        <dbReference type="Proteomes" id="UP000829196"/>
    </source>
</evidence>
<feature type="chain" id="PRO_5035903737" evidence="1">
    <location>
        <begin position="18"/>
        <end position="68"/>
    </location>
</feature>
<keyword evidence="3" id="KW-1185">Reference proteome</keyword>
<keyword evidence="1" id="KW-0732">Signal</keyword>
<proteinExistence type="predicted"/>
<feature type="signal peptide" evidence="1">
    <location>
        <begin position="1"/>
        <end position="17"/>
    </location>
</feature>
<accession>A0A8T3AT90</accession>
<evidence type="ECO:0000313" key="2">
    <source>
        <dbReference type="EMBL" id="KAI0499340.1"/>
    </source>
</evidence>
<protein>
    <submittedName>
        <fullName evidence="2">Uncharacterized protein</fullName>
    </submittedName>
</protein>
<evidence type="ECO:0000256" key="1">
    <source>
        <dbReference type="SAM" id="SignalP"/>
    </source>
</evidence>
<organism evidence="2 3">
    <name type="scientific">Dendrobium nobile</name>
    <name type="common">Orchid</name>
    <dbReference type="NCBI Taxonomy" id="94219"/>
    <lineage>
        <taxon>Eukaryota</taxon>
        <taxon>Viridiplantae</taxon>
        <taxon>Streptophyta</taxon>
        <taxon>Embryophyta</taxon>
        <taxon>Tracheophyta</taxon>
        <taxon>Spermatophyta</taxon>
        <taxon>Magnoliopsida</taxon>
        <taxon>Liliopsida</taxon>
        <taxon>Asparagales</taxon>
        <taxon>Orchidaceae</taxon>
        <taxon>Epidendroideae</taxon>
        <taxon>Malaxideae</taxon>
        <taxon>Dendrobiinae</taxon>
        <taxon>Dendrobium</taxon>
    </lineage>
</organism>
<name>A0A8T3AT90_DENNO</name>
<comment type="caution">
    <text evidence="2">The sequence shown here is derived from an EMBL/GenBank/DDBJ whole genome shotgun (WGS) entry which is preliminary data.</text>
</comment>
<gene>
    <name evidence="2" type="ORF">KFK09_020243</name>
</gene>
<sequence>MKVVLSLVLCLLITAQAMEKLGESDNPGDHHRLPKECFNNYSANTPPLNCTIVLQEESVDHSKGDGRD</sequence>
<dbReference type="EMBL" id="JAGYWB010000014">
    <property type="protein sequence ID" value="KAI0499340.1"/>
    <property type="molecule type" value="Genomic_DNA"/>
</dbReference>